<evidence type="ECO:0000313" key="1">
    <source>
        <dbReference type="EMBL" id="KRS14433.1"/>
    </source>
</evidence>
<proteinExistence type="predicted"/>
<dbReference type="AlphaFoldDB" id="A0A0T5NZX3"/>
<evidence type="ECO:0000313" key="2">
    <source>
        <dbReference type="Proteomes" id="UP000051295"/>
    </source>
</evidence>
<dbReference type="RefSeq" id="WP_057789573.1">
    <property type="nucleotide sequence ID" value="NZ_LAXJ01000002.1"/>
</dbReference>
<reference evidence="1 2" key="1">
    <citation type="submission" date="2015-04" db="EMBL/GenBank/DDBJ databases">
        <title>The draft genome sequence of Roseovarius sp.R12b.</title>
        <authorList>
            <person name="Li G."/>
            <person name="Lai Q."/>
            <person name="Shao Z."/>
            <person name="Yan P."/>
        </authorList>
    </citation>
    <scope>NUCLEOTIDE SEQUENCE [LARGE SCALE GENOMIC DNA]</scope>
    <source>
        <strain evidence="1 2">R12B</strain>
    </source>
</reference>
<gene>
    <name evidence="1" type="ORF">XM53_01535</name>
</gene>
<sequence length="62" mass="6988">MQSRPDNTPITRHARLFELLRQENVARRVRDRADAGQIGDGNAALAFRELAELSFEARPAVL</sequence>
<dbReference type="PATRIC" id="fig|1641875.4.peg.1395"/>
<name>A0A0T5NZX3_9RHOB</name>
<dbReference type="EMBL" id="LAXJ01000002">
    <property type="protein sequence ID" value="KRS14433.1"/>
    <property type="molecule type" value="Genomic_DNA"/>
</dbReference>
<accession>A0A0T5NZX3</accession>
<protein>
    <submittedName>
        <fullName evidence="1">Uncharacterized protein</fullName>
    </submittedName>
</protein>
<keyword evidence="2" id="KW-1185">Reference proteome</keyword>
<comment type="caution">
    <text evidence="1">The sequence shown here is derived from an EMBL/GenBank/DDBJ whole genome shotgun (WGS) entry which is preliminary data.</text>
</comment>
<dbReference type="Proteomes" id="UP000051295">
    <property type="component" value="Unassembled WGS sequence"/>
</dbReference>
<organism evidence="1 2">
    <name type="scientific">Roseovarius atlanticus</name>
    <dbReference type="NCBI Taxonomy" id="1641875"/>
    <lineage>
        <taxon>Bacteria</taxon>
        <taxon>Pseudomonadati</taxon>
        <taxon>Pseudomonadota</taxon>
        <taxon>Alphaproteobacteria</taxon>
        <taxon>Rhodobacterales</taxon>
        <taxon>Roseobacteraceae</taxon>
        <taxon>Roseovarius</taxon>
    </lineage>
</organism>